<feature type="transmembrane region" description="Helical" evidence="7">
    <location>
        <begin position="254"/>
        <end position="281"/>
    </location>
</feature>
<dbReference type="PROSITE" id="PS50928">
    <property type="entry name" value="ABC_TM1"/>
    <property type="match status" value="1"/>
</dbReference>
<feature type="transmembrane region" description="Helical" evidence="7">
    <location>
        <begin position="440"/>
        <end position="461"/>
    </location>
</feature>
<dbReference type="HOGENOM" id="CLU_608238_0_0_0"/>
<evidence type="ECO:0000256" key="7">
    <source>
        <dbReference type="RuleBase" id="RU363032"/>
    </source>
</evidence>
<evidence type="ECO:0000256" key="2">
    <source>
        <dbReference type="ARBA" id="ARBA00022448"/>
    </source>
</evidence>
<accession>D7CVR4</accession>
<evidence type="ECO:0000259" key="8">
    <source>
        <dbReference type="PROSITE" id="PS50928"/>
    </source>
</evidence>
<keyword evidence="4 7" id="KW-0812">Transmembrane</keyword>
<proteinExistence type="inferred from homology"/>
<dbReference type="GO" id="GO:0005886">
    <property type="term" value="C:plasma membrane"/>
    <property type="evidence" value="ECO:0007669"/>
    <property type="project" value="UniProtKB-SubCell"/>
</dbReference>
<evidence type="ECO:0000256" key="6">
    <source>
        <dbReference type="ARBA" id="ARBA00023136"/>
    </source>
</evidence>
<evidence type="ECO:0000256" key="1">
    <source>
        <dbReference type="ARBA" id="ARBA00004651"/>
    </source>
</evidence>
<dbReference type="InterPro" id="IPR000515">
    <property type="entry name" value="MetI-like"/>
</dbReference>
<sequence length="476" mass="52081">MAQVRVLTQRRRPPAQDIERWQARRRWARVGIVYTVMLIFSILFLGPLLFAALSSLREDPLEYPPTLAIPQLNPRNWAAGAALGRAGANAPLWGGFAPGAQVPFEITYFVPQGAEPEVPTVTVPRRRPGGGLGAVQQIDFAADYAALTPTQELAREAGEFTVGGESVPGTFVTYGFTVTYEGDGPTVNRLPVDIEVPTRDQVFVSATLSPSRLERRGRVASFDNITPGSLGYVFNNYARVFEEARSITTGRSLFLSWTLNSFIIALAKVITTILFASMAGYALARLNFPGKNLIFILILFAQMIPGQVTFISNYLVLRDGIFGLSRLWGQATLLNSLSGVILSGLVGAGAVFIMKQFFETIPREVEEAAMIDGTSQWQRFSKVVLPMARPALGALTILTFQGAWNDFFWPLVVLTTPEDIKTLPIGLLTFRNIYGNVGDWGLILAGAVMSALPIIILFVVFQKYFLEGVSYGGGKE</sequence>
<evidence type="ECO:0000256" key="5">
    <source>
        <dbReference type="ARBA" id="ARBA00022989"/>
    </source>
</evidence>
<comment type="similarity">
    <text evidence="7">Belongs to the binding-protein-dependent transport system permease family.</text>
</comment>
<dbReference type="OrthoDB" id="9773467at2"/>
<evidence type="ECO:0000313" key="10">
    <source>
        <dbReference type="Proteomes" id="UP000000379"/>
    </source>
</evidence>
<comment type="subcellular location">
    <subcellularLocation>
        <location evidence="1 7">Cell membrane</location>
        <topology evidence="1 7">Multi-pass membrane protein</topology>
    </subcellularLocation>
</comment>
<feature type="transmembrane region" description="Helical" evidence="7">
    <location>
        <begin position="30"/>
        <end position="53"/>
    </location>
</feature>
<evidence type="ECO:0000313" key="9">
    <source>
        <dbReference type="EMBL" id="ADI15975.1"/>
    </source>
</evidence>
<feature type="transmembrane region" description="Helical" evidence="7">
    <location>
        <begin position="336"/>
        <end position="354"/>
    </location>
</feature>
<dbReference type="GO" id="GO:0055085">
    <property type="term" value="P:transmembrane transport"/>
    <property type="evidence" value="ECO:0007669"/>
    <property type="project" value="InterPro"/>
</dbReference>
<dbReference type="CDD" id="cd06261">
    <property type="entry name" value="TM_PBP2"/>
    <property type="match status" value="1"/>
</dbReference>
<dbReference type="PANTHER" id="PTHR43744">
    <property type="entry name" value="ABC TRANSPORTER PERMEASE PROTEIN MG189-RELATED-RELATED"/>
    <property type="match status" value="1"/>
</dbReference>
<dbReference type="RefSeq" id="WP_013179334.1">
    <property type="nucleotide sequence ID" value="NC_014221.1"/>
</dbReference>
<name>D7CVR4_TRURR</name>
<reference evidence="9 10" key="2">
    <citation type="journal article" date="2011" name="Stand. Genomic Sci.">
        <title>Complete genome sequence of Truepera radiovictrix type strain (RQ-24).</title>
        <authorList>
            <person name="Ivanova N."/>
            <person name="Rohde C."/>
            <person name="Munk C."/>
            <person name="Nolan M."/>
            <person name="Lucas S."/>
            <person name="Del Rio T.G."/>
            <person name="Tice H."/>
            <person name="Deshpande S."/>
            <person name="Cheng J.F."/>
            <person name="Tapia R."/>
            <person name="Han C."/>
            <person name="Goodwin L."/>
            <person name="Pitluck S."/>
            <person name="Liolios K."/>
            <person name="Mavromatis K."/>
            <person name="Mikhailova N."/>
            <person name="Pati A."/>
            <person name="Chen A."/>
            <person name="Palaniappan K."/>
            <person name="Land M."/>
            <person name="Hauser L."/>
            <person name="Chang Y.J."/>
            <person name="Jeffries C.D."/>
            <person name="Brambilla E."/>
            <person name="Rohde M."/>
            <person name="Goker M."/>
            <person name="Tindall B.J."/>
            <person name="Woyke T."/>
            <person name="Bristow J."/>
            <person name="Eisen J.A."/>
            <person name="Markowitz V."/>
            <person name="Hugenholtz P."/>
            <person name="Kyrpides N.C."/>
            <person name="Klenk H.P."/>
            <person name="Lapidus A."/>
        </authorList>
    </citation>
    <scope>NUCLEOTIDE SEQUENCE [LARGE SCALE GENOMIC DNA]</scope>
    <source>
        <strain evidence="10">DSM 17093 / CIP 108686 / LMG 22925 / RQ-24</strain>
    </source>
</reference>
<dbReference type="KEGG" id="tra:Trad_2877"/>
<feature type="domain" description="ABC transmembrane type-1" evidence="8">
    <location>
        <begin position="258"/>
        <end position="461"/>
    </location>
</feature>
<dbReference type="Pfam" id="PF00528">
    <property type="entry name" value="BPD_transp_1"/>
    <property type="match status" value="1"/>
</dbReference>
<organism evidence="9 10">
    <name type="scientific">Truepera radiovictrix (strain DSM 17093 / CIP 108686 / LMG 22925 / RQ-24)</name>
    <dbReference type="NCBI Taxonomy" id="649638"/>
    <lineage>
        <taxon>Bacteria</taxon>
        <taxon>Thermotogati</taxon>
        <taxon>Deinococcota</taxon>
        <taxon>Deinococci</taxon>
        <taxon>Trueperales</taxon>
        <taxon>Trueperaceae</taxon>
        <taxon>Truepera</taxon>
    </lineage>
</organism>
<dbReference type="InterPro" id="IPR035906">
    <property type="entry name" value="MetI-like_sf"/>
</dbReference>
<keyword evidence="5 7" id="KW-1133">Transmembrane helix</keyword>
<evidence type="ECO:0000256" key="3">
    <source>
        <dbReference type="ARBA" id="ARBA00022475"/>
    </source>
</evidence>
<dbReference type="eggNOG" id="COG0395">
    <property type="taxonomic scope" value="Bacteria"/>
</dbReference>
<dbReference type="Proteomes" id="UP000000379">
    <property type="component" value="Chromosome"/>
</dbReference>
<dbReference type="SUPFAM" id="SSF161098">
    <property type="entry name" value="MetI-like"/>
    <property type="match status" value="1"/>
</dbReference>
<keyword evidence="10" id="KW-1185">Reference proteome</keyword>
<dbReference type="EMBL" id="CP002049">
    <property type="protein sequence ID" value="ADI15975.1"/>
    <property type="molecule type" value="Genomic_DNA"/>
</dbReference>
<keyword evidence="2 7" id="KW-0813">Transport</keyword>
<dbReference type="STRING" id="649638.Trad_2877"/>
<protein>
    <submittedName>
        <fullName evidence="9">Binding-protein-dependent transport systems inner membrane component</fullName>
    </submittedName>
</protein>
<evidence type="ECO:0000256" key="4">
    <source>
        <dbReference type="ARBA" id="ARBA00022692"/>
    </source>
</evidence>
<dbReference type="Gene3D" id="1.10.3720.10">
    <property type="entry name" value="MetI-like"/>
    <property type="match status" value="1"/>
</dbReference>
<dbReference type="PANTHER" id="PTHR43744:SF12">
    <property type="entry name" value="ABC TRANSPORTER PERMEASE PROTEIN MG189-RELATED"/>
    <property type="match status" value="1"/>
</dbReference>
<dbReference type="AlphaFoldDB" id="D7CVR4"/>
<keyword evidence="6 7" id="KW-0472">Membrane</keyword>
<reference evidence="10" key="1">
    <citation type="submission" date="2010-05" db="EMBL/GenBank/DDBJ databases">
        <title>The complete genome of Truepera radiovictris DSM 17093.</title>
        <authorList>
            <consortium name="US DOE Joint Genome Institute (JGI-PGF)"/>
            <person name="Lucas S."/>
            <person name="Copeland A."/>
            <person name="Lapidus A."/>
            <person name="Glavina del Rio T."/>
            <person name="Dalin E."/>
            <person name="Tice H."/>
            <person name="Bruce D."/>
            <person name="Goodwin L."/>
            <person name="Pitluck S."/>
            <person name="Kyrpides N."/>
            <person name="Mavromatis K."/>
            <person name="Ovchinnikova G."/>
            <person name="Munk A.C."/>
            <person name="Detter J.C."/>
            <person name="Han C."/>
            <person name="Tapia R."/>
            <person name="Land M."/>
            <person name="Hauser L."/>
            <person name="Markowitz V."/>
            <person name="Cheng J.-F."/>
            <person name="Hugenholtz P."/>
            <person name="Woyke T."/>
            <person name="Wu D."/>
            <person name="Tindall B."/>
            <person name="Pomrenke H.G."/>
            <person name="Brambilla E."/>
            <person name="Klenk H.-P."/>
            <person name="Eisen J.A."/>
        </authorList>
    </citation>
    <scope>NUCLEOTIDE SEQUENCE [LARGE SCALE GENOMIC DNA]</scope>
    <source>
        <strain evidence="10">DSM 17093 / CIP 108686 / LMG 22925 / RQ-24</strain>
    </source>
</reference>
<feature type="transmembrane region" description="Helical" evidence="7">
    <location>
        <begin position="293"/>
        <end position="316"/>
    </location>
</feature>
<keyword evidence="3" id="KW-1003">Cell membrane</keyword>
<gene>
    <name evidence="9" type="ordered locus">Trad_2877</name>
</gene>